<evidence type="ECO:0000313" key="4">
    <source>
        <dbReference type="EMBL" id="EFR02694.1"/>
    </source>
</evidence>
<dbReference type="Pfam" id="PF17111">
    <property type="entry name" value="PigL_N"/>
    <property type="match status" value="1"/>
</dbReference>
<sequence length="410" mass="45213">MMGDPISISSGLITLAGFTLGSATALFKTIESFQTNKRTVRELKEELRDLEEVLNNLERHTRESGSELNSLKRPLLRCGIVCQDFDAVIKKCTANSDGSRTSFRDWAKLTYMGEDISRFKLMISGYKSTISIAIGGAILHNANVNAETLKGYKTIVAETTSDLKEHLEDIQSKINALRSSGAELSDEKNQELANIQEEKENTNRCLEICAEVDGYINMVRNRRLNDISSPELKDATINTLKGCQDTLTTFYTEMEQRSGQANTRLGKFIALNSGGSADDARLMEELQAESEGTKGCIDICNEMSREADRVRTNTFEDITSADDSHLVFISTVGDLISACRVTTGARSAHWMGQMSDTSVQQLSKDRAFIALGKPLDNTVNGPLDNPLDNKSSPKDTFLNRHGSGRQVGQK</sequence>
<dbReference type="STRING" id="535722.E4UXA7"/>
<dbReference type="InParanoid" id="E4UXA7"/>
<evidence type="ECO:0000313" key="5">
    <source>
        <dbReference type="Proteomes" id="UP000002669"/>
    </source>
</evidence>
<dbReference type="VEuPathDB" id="FungiDB:MGYG_05692"/>
<feature type="coiled-coil region" evidence="1">
    <location>
        <begin position="30"/>
        <end position="67"/>
    </location>
</feature>
<dbReference type="eggNOG" id="ENOG502SH9J">
    <property type="taxonomic scope" value="Eukaryota"/>
</dbReference>
<keyword evidence="1" id="KW-0175">Coiled coil</keyword>
<dbReference type="HOGENOM" id="CLU_032923_1_0_1"/>
<gene>
    <name evidence="4" type="ORF">MGYG_05692</name>
</gene>
<dbReference type="RefSeq" id="XP_003173105.1">
    <property type="nucleotide sequence ID" value="XM_003173057.1"/>
</dbReference>
<feature type="coiled-coil region" evidence="1">
    <location>
        <begin position="167"/>
        <end position="205"/>
    </location>
</feature>
<protein>
    <recommendedName>
        <fullName evidence="3">Azaphilone pigments biosynthesis cluster protein L N-terminal domain-containing protein</fullName>
    </recommendedName>
</protein>
<dbReference type="EMBL" id="DS989825">
    <property type="protein sequence ID" value="EFR02694.1"/>
    <property type="molecule type" value="Genomic_DNA"/>
</dbReference>
<evidence type="ECO:0000256" key="1">
    <source>
        <dbReference type="SAM" id="Coils"/>
    </source>
</evidence>
<name>E4UXA7_ARTGP</name>
<organism evidence="5">
    <name type="scientific">Arthroderma gypseum (strain ATCC MYA-4604 / CBS 118893)</name>
    <name type="common">Microsporum gypseum</name>
    <dbReference type="NCBI Taxonomy" id="535722"/>
    <lineage>
        <taxon>Eukaryota</taxon>
        <taxon>Fungi</taxon>
        <taxon>Dikarya</taxon>
        <taxon>Ascomycota</taxon>
        <taxon>Pezizomycotina</taxon>
        <taxon>Eurotiomycetes</taxon>
        <taxon>Eurotiomycetidae</taxon>
        <taxon>Onygenales</taxon>
        <taxon>Arthrodermataceae</taxon>
        <taxon>Nannizzia</taxon>
    </lineage>
</organism>
<dbReference type="AlphaFoldDB" id="E4UXA7"/>
<feature type="region of interest" description="Disordered" evidence="2">
    <location>
        <begin position="379"/>
        <end position="410"/>
    </location>
</feature>
<dbReference type="Proteomes" id="UP000002669">
    <property type="component" value="Unassembled WGS sequence"/>
</dbReference>
<evidence type="ECO:0000256" key="2">
    <source>
        <dbReference type="SAM" id="MobiDB-lite"/>
    </source>
</evidence>
<keyword evidence="5" id="KW-1185">Reference proteome</keyword>
<reference evidence="5" key="1">
    <citation type="journal article" date="2012" name="MBio">
        <title>Comparative genome analysis of Trichophyton rubrum and related dermatophytes reveals candidate genes involved in infection.</title>
        <authorList>
            <person name="Martinez D.A."/>
            <person name="Oliver B.G."/>
            <person name="Graeser Y."/>
            <person name="Goldberg J.M."/>
            <person name="Li W."/>
            <person name="Martinez-Rossi N.M."/>
            <person name="Monod M."/>
            <person name="Shelest E."/>
            <person name="Barton R.C."/>
            <person name="Birch E."/>
            <person name="Brakhage A.A."/>
            <person name="Chen Z."/>
            <person name="Gurr S.J."/>
            <person name="Heiman D."/>
            <person name="Heitman J."/>
            <person name="Kosti I."/>
            <person name="Rossi A."/>
            <person name="Saif S."/>
            <person name="Samalova M."/>
            <person name="Saunders C.W."/>
            <person name="Shea T."/>
            <person name="Summerbell R.C."/>
            <person name="Xu J."/>
            <person name="Young S."/>
            <person name="Zeng Q."/>
            <person name="Birren B.W."/>
            <person name="Cuomo C.A."/>
            <person name="White T.C."/>
        </authorList>
    </citation>
    <scope>NUCLEOTIDE SEQUENCE [LARGE SCALE GENOMIC DNA]</scope>
    <source>
        <strain evidence="5">ATCC MYA-4604 / CBS 118893</strain>
    </source>
</reference>
<accession>E4UXA7</accession>
<evidence type="ECO:0000259" key="3">
    <source>
        <dbReference type="Pfam" id="PF17111"/>
    </source>
</evidence>
<feature type="domain" description="Azaphilone pigments biosynthesis cluster protein L N-terminal" evidence="3">
    <location>
        <begin position="4"/>
        <end position="210"/>
    </location>
</feature>
<proteinExistence type="predicted"/>
<dbReference type="OMA" id="QCMNVVA"/>
<dbReference type="GeneID" id="10028382"/>
<dbReference type="InterPro" id="IPR031348">
    <property type="entry name" value="PigL_N"/>
</dbReference>
<dbReference type="OrthoDB" id="4204533at2759"/>